<sequence length="133" mass="14779">MNSLKPYLLRAVYDWCVDNDLTPYLLANADADDVVIPRQSVQEGRIILNLKPQAVHNLALGDNKVEFNARFGGKPMLVRIPIKAVLAIYARENGQGMVFDENEGEDPLPPQPTSTEPTESKPARSRPVLKVVK</sequence>
<organism evidence="2 3">
    <name type="scientific">Candidatus Methylumidiphilus alinenensis</name>
    <dbReference type="NCBI Taxonomy" id="2202197"/>
    <lineage>
        <taxon>Bacteria</taxon>
        <taxon>Pseudomonadati</taxon>
        <taxon>Pseudomonadota</taxon>
        <taxon>Gammaproteobacteria</taxon>
        <taxon>Methylococcales</taxon>
        <taxon>Candidatus Methylumidiphilus</taxon>
    </lineage>
</organism>
<proteinExistence type="predicted"/>
<accession>A0A2W4QMQ2</accession>
<dbReference type="GO" id="GO:0005840">
    <property type="term" value="C:ribosome"/>
    <property type="evidence" value="ECO:0007669"/>
    <property type="project" value="TreeGrafter"/>
</dbReference>
<dbReference type="Gene3D" id="2.30.30.220">
    <property type="entry name" value="SspB-like"/>
    <property type="match status" value="1"/>
</dbReference>
<name>A0A2W4QMQ2_9GAMM</name>
<evidence type="ECO:0000313" key="2">
    <source>
        <dbReference type="EMBL" id="PZN72436.1"/>
    </source>
</evidence>
<dbReference type="GO" id="GO:0005829">
    <property type="term" value="C:cytosol"/>
    <property type="evidence" value="ECO:0007669"/>
    <property type="project" value="TreeGrafter"/>
</dbReference>
<keyword evidence="2" id="KW-0645">Protease</keyword>
<dbReference type="PIRSF" id="PIRSF005276">
    <property type="entry name" value="SspB"/>
    <property type="match status" value="1"/>
</dbReference>
<dbReference type="InterPro" id="IPR036760">
    <property type="entry name" value="SspB-like_sf"/>
</dbReference>
<protein>
    <submittedName>
        <fullName evidence="2">ClpXP protease specificity-enhancing factor</fullName>
    </submittedName>
</protein>
<dbReference type="GO" id="GO:0045732">
    <property type="term" value="P:positive regulation of protein catabolic process"/>
    <property type="evidence" value="ECO:0007669"/>
    <property type="project" value="TreeGrafter"/>
</dbReference>
<dbReference type="GO" id="GO:0008233">
    <property type="term" value="F:peptidase activity"/>
    <property type="evidence" value="ECO:0007669"/>
    <property type="project" value="UniProtKB-KW"/>
</dbReference>
<dbReference type="Pfam" id="PF04386">
    <property type="entry name" value="SspB"/>
    <property type="match status" value="1"/>
</dbReference>
<dbReference type="AlphaFoldDB" id="A0A2W4QMQ2"/>
<dbReference type="NCBIfam" id="NF008769">
    <property type="entry name" value="PRK11798.2-5"/>
    <property type="match status" value="1"/>
</dbReference>
<dbReference type="Proteomes" id="UP000249396">
    <property type="component" value="Unassembled WGS sequence"/>
</dbReference>
<dbReference type="GO" id="GO:0006508">
    <property type="term" value="P:proteolysis"/>
    <property type="evidence" value="ECO:0007669"/>
    <property type="project" value="UniProtKB-KW"/>
</dbReference>
<feature type="region of interest" description="Disordered" evidence="1">
    <location>
        <begin position="98"/>
        <end position="133"/>
    </location>
</feature>
<gene>
    <name evidence="2" type="ORF">DM484_24465</name>
</gene>
<comment type="caution">
    <text evidence="2">The sequence shown here is derived from an EMBL/GenBank/DDBJ whole genome shotgun (WGS) entry which is preliminary data.</text>
</comment>
<dbReference type="InterPro" id="IPR007481">
    <property type="entry name" value="SspB"/>
</dbReference>
<evidence type="ECO:0000256" key="1">
    <source>
        <dbReference type="SAM" id="MobiDB-lite"/>
    </source>
</evidence>
<dbReference type="EMBL" id="QJPH01000487">
    <property type="protein sequence ID" value="PZN72436.1"/>
    <property type="molecule type" value="Genomic_DNA"/>
</dbReference>
<keyword evidence="2" id="KW-0378">Hydrolase</keyword>
<dbReference type="PANTHER" id="PTHR37486:SF1">
    <property type="entry name" value="STRINGENT STARVATION PROTEIN B"/>
    <property type="match status" value="1"/>
</dbReference>
<reference evidence="2 3" key="1">
    <citation type="journal article" date="2018" name="Aquat. Microb. Ecol.">
        <title>Gammaproteobacterial methanotrophs dominate.</title>
        <authorList>
            <person name="Rissanen A.J."/>
            <person name="Saarenheimo J."/>
            <person name="Tiirola M."/>
            <person name="Peura S."/>
            <person name="Aalto S.L."/>
            <person name="Karvinen A."/>
            <person name="Nykanen H."/>
        </authorList>
    </citation>
    <scope>NUCLEOTIDE SEQUENCE [LARGE SCALE GENOMIC DNA]</scope>
    <source>
        <strain evidence="2">AMbin10</strain>
    </source>
</reference>
<dbReference type="SUPFAM" id="SSF101738">
    <property type="entry name" value="SspB-like"/>
    <property type="match status" value="1"/>
</dbReference>
<dbReference type="PANTHER" id="PTHR37486">
    <property type="entry name" value="STRINGENT STARVATION PROTEIN B"/>
    <property type="match status" value="1"/>
</dbReference>
<evidence type="ECO:0000313" key="3">
    <source>
        <dbReference type="Proteomes" id="UP000249396"/>
    </source>
</evidence>